<dbReference type="Pfam" id="PF07233">
    <property type="entry name" value="DUF1425"/>
    <property type="match status" value="1"/>
</dbReference>
<dbReference type="Gene3D" id="2.60.40.3230">
    <property type="match status" value="1"/>
</dbReference>
<name>A0ABS1T4C5_9GAMM</name>
<sequence length="129" mass="13872">MNKVLLGLFTAAAITACAPHTAGVMAGSNGAVRVDNSSFGKEVQVTNVMARPEGGFLRGTGTIVSQVPTDLRLQYKFTWFDTSGMTIDDEGVSWKSLKLHGKQQMQVSAVAPNATATRFELYVRKAFSN</sequence>
<feature type="chain" id="PRO_5046424215" evidence="1">
    <location>
        <begin position="23"/>
        <end position="129"/>
    </location>
</feature>
<keyword evidence="1" id="KW-0732">Signal</keyword>
<comment type="caution">
    <text evidence="2">The sequence shown here is derived from an EMBL/GenBank/DDBJ whole genome shotgun (WGS) entry which is preliminary data.</text>
</comment>
<evidence type="ECO:0000313" key="2">
    <source>
        <dbReference type="EMBL" id="MBL4915110.1"/>
    </source>
</evidence>
<dbReference type="InterPro" id="IPR038483">
    <property type="entry name" value="YcfL-like_sf"/>
</dbReference>
<dbReference type="InterPro" id="IPR010824">
    <property type="entry name" value="DUF1425"/>
</dbReference>
<accession>A0ABS1T4C5</accession>
<feature type="signal peptide" evidence="1">
    <location>
        <begin position="1"/>
        <end position="22"/>
    </location>
</feature>
<evidence type="ECO:0000313" key="3">
    <source>
        <dbReference type="Proteomes" id="UP000604898"/>
    </source>
</evidence>
<organism evidence="2 3">
    <name type="scientific">Shewanella schlegeliana</name>
    <dbReference type="NCBI Taxonomy" id="190308"/>
    <lineage>
        <taxon>Bacteria</taxon>
        <taxon>Pseudomonadati</taxon>
        <taxon>Pseudomonadota</taxon>
        <taxon>Gammaproteobacteria</taxon>
        <taxon>Alteromonadales</taxon>
        <taxon>Shewanellaceae</taxon>
        <taxon>Shewanella</taxon>
    </lineage>
</organism>
<dbReference type="PROSITE" id="PS51257">
    <property type="entry name" value="PROKAR_LIPOPROTEIN"/>
    <property type="match status" value="1"/>
</dbReference>
<evidence type="ECO:0000256" key="1">
    <source>
        <dbReference type="SAM" id="SignalP"/>
    </source>
</evidence>
<dbReference type="EMBL" id="JAESVD010000013">
    <property type="protein sequence ID" value="MBL4915110.1"/>
    <property type="molecule type" value="Genomic_DNA"/>
</dbReference>
<keyword evidence="3" id="KW-1185">Reference proteome</keyword>
<reference evidence="2 3" key="1">
    <citation type="submission" date="2021-01" db="EMBL/GenBank/DDBJ databases">
        <title>Genome sequence of Shewanella schlegeliana JCM 11561.</title>
        <authorList>
            <person name="Zhang H."/>
            <person name="Li C."/>
        </authorList>
    </citation>
    <scope>NUCLEOTIDE SEQUENCE [LARGE SCALE GENOMIC DNA]</scope>
    <source>
        <strain evidence="2 3">JCM 11561</strain>
    </source>
</reference>
<gene>
    <name evidence="2" type="ORF">JMA39_18590</name>
</gene>
<protein>
    <submittedName>
        <fullName evidence="2">YcfL family protein</fullName>
    </submittedName>
</protein>
<dbReference type="CDD" id="cd09030">
    <property type="entry name" value="DUF1425"/>
    <property type="match status" value="1"/>
</dbReference>
<dbReference type="Proteomes" id="UP000604898">
    <property type="component" value="Unassembled WGS sequence"/>
</dbReference>
<proteinExistence type="predicted"/>
<dbReference type="RefSeq" id="WP_202723378.1">
    <property type="nucleotide sequence ID" value="NZ_BPEX01000010.1"/>
</dbReference>